<evidence type="ECO:0000259" key="2">
    <source>
        <dbReference type="Pfam" id="PF00296"/>
    </source>
</evidence>
<dbReference type="GO" id="GO:0052749">
    <property type="term" value="F:glucose-6-phosphate dehydrogenase (coenzyme F420) activity"/>
    <property type="evidence" value="ECO:0007669"/>
    <property type="project" value="UniProtKB-EC"/>
</dbReference>
<name>A0A2P4UQZ9_9ACTN</name>
<dbReference type="PANTHER" id="PTHR43244">
    <property type="match status" value="1"/>
</dbReference>
<evidence type="ECO:0000313" key="4">
    <source>
        <dbReference type="Proteomes" id="UP000242367"/>
    </source>
</evidence>
<dbReference type="InterPro" id="IPR036661">
    <property type="entry name" value="Luciferase-like_sf"/>
</dbReference>
<dbReference type="NCBIfam" id="TIGR03841">
    <property type="entry name" value="F420_Rv3093c"/>
    <property type="match status" value="1"/>
</dbReference>
<feature type="domain" description="Luciferase-like" evidence="2">
    <location>
        <begin position="13"/>
        <end position="293"/>
    </location>
</feature>
<dbReference type="InterPro" id="IPR050564">
    <property type="entry name" value="F420-G6PD/mer"/>
</dbReference>
<dbReference type="Proteomes" id="UP000242367">
    <property type="component" value="Unassembled WGS sequence"/>
</dbReference>
<dbReference type="EMBL" id="MTBP01000001">
    <property type="protein sequence ID" value="POM27454.1"/>
    <property type="molecule type" value="Genomic_DNA"/>
</dbReference>
<accession>A0A2P4UQZ9</accession>
<comment type="caution">
    <text evidence="3">The sequence shown here is derived from an EMBL/GenBank/DDBJ whole genome shotgun (WGS) entry which is preliminary data.</text>
</comment>
<dbReference type="InterPro" id="IPR022526">
    <property type="entry name" value="F420_Rv3093c"/>
</dbReference>
<proteinExistence type="predicted"/>
<sequence>MSRWGLTIPLTGLPLAEHRALVDELPALGYTDAWTAETNGADAFTPLALASQWAPTLRLATAIVPVYTRGPALLAQQAATLADLAPGRFVLGIGTSSPAIVQNWNNVPFEEPYKRTRDTLRFLRRALAGEKVTEEYETFAVKGFRLETAPASPPPIALAALRPGMLRLAAREADAAITNWLAPKDVATVRAALGDEPELVARLFVCPTEDAEEARAIGRWMIAAYMTVPVYRAFHEWLGRGEALAPMNAAWAAGDRQGALAAIPDAVVDDLVVHGSPADCRARVREYTDNGLTTPVLAIVPGGGLGPAEAVRALAPGV</sequence>
<protein>
    <submittedName>
        <fullName evidence="3">F420-dependent glucose-6-phosphate dehydrogenase</fullName>
        <ecNumber evidence="3">1.1.98.2</ecNumber>
    </submittedName>
</protein>
<dbReference type="Gene3D" id="3.20.20.30">
    <property type="entry name" value="Luciferase-like domain"/>
    <property type="match status" value="1"/>
</dbReference>
<evidence type="ECO:0000313" key="3">
    <source>
        <dbReference type="EMBL" id="POM27454.1"/>
    </source>
</evidence>
<evidence type="ECO:0000256" key="1">
    <source>
        <dbReference type="ARBA" id="ARBA00023002"/>
    </source>
</evidence>
<dbReference type="PANTHER" id="PTHR43244:SF1">
    <property type="entry name" value="5,10-METHYLENETETRAHYDROMETHANOPTERIN REDUCTASE"/>
    <property type="match status" value="1"/>
</dbReference>
<dbReference type="GO" id="GO:0016705">
    <property type="term" value="F:oxidoreductase activity, acting on paired donors, with incorporation or reduction of molecular oxygen"/>
    <property type="evidence" value="ECO:0007669"/>
    <property type="project" value="InterPro"/>
</dbReference>
<dbReference type="InterPro" id="IPR011251">
    <property type="entry name" value="Luciferase-like_dom"/>
</dbReference>
<dbReference type="RefSeq" id="WP_103562268.1">
    <property type="nucleotide sequence ID" value="NZ_MTBP01000001.1"/>
</dbReference>
<keyword evidence="1 3" id="KW-0560">Oxidoreductase</keyword>
<dbReference type="AlphaFoldDB" id="A0A2P4UQZ9"/>
<dbReference type="EC" id="1.1.98.2" evidence="3"/>
<dbReference type="Pfam" id="PF00296">
    <property type="entry name" value="Bac_luciferase"/>
    <property type="match status" value="1"/>
</dbReference>
<gene>
    <name evidence="3" type="primary">fgd_1</name>
    <name evidence="3" type="ORF">BTM25_18690</name>
</gene>
<organism evidence="3 4">
    <name type="scientific">Actinomadura rubteroloni</name>
    <dbReference type="NCBI Taxonomy" id="1926885"/>
    <lineage>
        <taxon>Bacteria</taxon>
        <taxon>Bacillati</taxon>
        <taxon>Actinomycetota</taxon>
        <taxon>Actinomycetes</taxon>
        <taxon>Streptosporangiales</taxon>
        <taxon>Thermomonosporaceae</taxon>
        <taxon>Actinomadura</taxon>
    </lineage>
</organism>
<dbReference type="SUPFAM" id="SSF51679">
    <property type="entry name" value="Bacterial luciferase-like"/>
    <property type="match status" value="1"/>
</dbReference>
<keyword evidence="4" id="KW-1185">Reference proteome</keyword>
<reference evidence="3 4" key="1">
    <citation type="journal article" date="2017" name="Chemistry">
        <title>Isolation, Biosynthesis and Chemical Modifications of Rubterolones A-F: Rare Tropolone Alkaloids from Actinomadura sp. 5-2.</title>
        <authorList>
            <person name="Guo H."/>
            <person name="Benndorf R."/>
            <person name="Leichnitz D."/>
            <person name="Klassen J.L."/>
            <person name="Vollmers J."/>
            <person name="Gorls H."/>
            <person name="Steinacker M."/>
            <person name="Weigel C."/>
            <person name="Dahse H.M."/>
            <person name="Kaster A.K."/>
            <person name="de Beer Z.W."/>
            <person name="Poulsen M."/>
            <person name="Beemelmanns C."/>
        </authorList>
    </citation>
    <scope>NUCLEOTIDE SEQUENCE [LARGE SCALE GENOMIC DNA]</scope>
    <source>
        <strain evidence="3 4">5-2</strain>
    </source>
</reference>